<organism evidence="1 2">
    <name type="scientific">Bradyrhizobium elkanii</name>
    <dbReference type="NCBI Taxonomy" id="29448"/>
    <lineage>
        <taxon>Bacteria</taxon>
        <taxon>Pseudomonadati</taxon>
        <taxon>Pseudomonadota</taxon>
        <taxon>Alphaproteobacteria</taxon>
        <taxon>Hyphomicrobiales</taxon>
        <taxon>Nitrobacteraceae</taxon>
        <taxon>Bradyrhizobium</taxon>
    </lineage>
</organism>
<accession>A0A7Y8RC13</accession>
<gene>
    <name evidence="1" type="ORF">JOH49_003407</name>
</gene>
<dbReference type="AlphaFoldDB" id="A0A7Y8RC13"/>
<dbReference type="EMBL" id="JAFICZ010000001">
    <property type="protein sequence ID" value="MBP1293654.1"/>
    <property type="molecule type" value="Genomic_DNA"/>
</dbReference>
<protein>
    <submittedName>
        <fullName evidence="1">Uncharacterized protein</fullName>
    </submittedName>
</protein>
<dbReference type="RefSeq" id="WP_016843092.1">
    <property type="nucleotide sequence ID" value="NZ_CP126003.1"/>
</dbReference>
<comment type="caution">
    <text evidence="1">The sequence shown here is derived from an EMBL/GenBank/DDBJ whole genome shotgun (WGS) entry which is preliminary data.</text>
</comment>
<evidence type="ECO:0000313" key="2">
    <source>
        <dbReference type="Proteomes" id="UP000673383"/>
    </source>
</evidence>
<reference evidence="1" key="1">
    <citation type="submission" date="2021-02" db="EMBL/GenBank/DDBJ databases">
        <title>Genomic Encyclopedia of Type Strains, Phase IV (KMG-V): Genome sequencing to study the core and pangenomes of soil and plant-associated prokaryotes.</title>
        <authorList>
            <person name="Whitman W."/>
        </authorList>
    </citation>
    <scope>NUCLEOTIDE SEQUENCE</scope>
    <source>
        <strain evidence="1">USDA 406</strain>
    </source>
</reference>
<proteinExistence type="predicted"/>
<name>A0A7Y8RC13_BRAEL</name>
<evidence type="ECO:0000313" key="1">
    <source>
        <dbReference type="EMBL" id="MBP1293654.1"/>
    </source>
</evidence>
<dbReference type="Proteomes" id="UP000673383">
    <property type="component" value="Unassembled WGS sequence"/>
</dbReference>
<sequence length="59" mass="6487">MNATLRLPEPLDRLPEIVGLSSQRTLSFFSVGMRGGFDLPLDCAVPLNFFRAQSFTAAD</sequence>